<dbReference type="PANTHER" id="PTHR30547">
    <property type="entry name" value="UNCHARACTERIZED PROTEIN YHCG-RELATED"/>
    <property type="match status" value="1"/>
</dbReference>
<feature type="non-terminal residue" evidence="2">
    <location>
        <position position="168"/>
    </location>
</feature>
<dbReference type="EMBL" id="JACNLL010000019">
    <property type="protein sequence ID" value="MBC8198689.1"/>
    <property type="molecule type" value="Genomic_DNA"/>
</dbReference>
<accession>A0A8J6T6H6</accession>
<dbReference type="InterPro" id="IPR041527">
    <property type="entry name" value="YhcG_N"/>
</dbReference>
<dbReference type="AlphaFoldDB" id="A0A8J6T6H6"/>
<protein>
    <submittedName>
        <fullName evidence="2">DUF1016 domain-containing protein</fullName>
    </submittedName>
</protein>
<reference evidence="2 3" key="1">
    <citation type="submission" date="2020-08" db="EMBL/GenBank/DDBJ databases">
        <title>Bridging the membrane lipid divide: bacteria of the FCB group superphylum have the potential to synthesize archaeal ether lipids.</title>
        <authorList>
            <person name="Villanueva L."/>
            <person name="Von Meijenfeldt F.A.B."/>
            <person name="Westbye A.B."/>
            <person name="Yadav S."/>
            <person name="Hopmans E.C."/>
            <person name="Dutilh B.E."/>
            <person name="Sinninghe Damste J.S."/>
        </authorList>
    </citation>
    <scope>NUCLEOTIDE SEQUENCE [LARGE SCALE GENOMIC DNA]</scope>
    <source>
        <strain evidence="2">NIOZ-UU82</strain>
    </source>
</reference>
<feature type="domain" description="YhcG N-terminal" evidence="1">
    <location>
        <begin position="18"/>
        <end position="153"/>
    </location>
</feature>
<evidence type="ECO:0000313" key="2">
    <source>
        <dbReference type="EMBL" id="MBC8198689.1"/>
    </source>
</evidence>
<dbReference type="Pfam" id="PF17761">
    <property type="entry name" value="DUF1016_N"/>
    <property type="match status" value="1"/>
</dbReference>
<proteinExistence type="predicted"/>
<name>A0A8J6T6H6_9BACT</name>
<dbReference type="PANTHER" id="PTHR30547:SF0">
    <property type="entry name" value="BLR8175 PROTEIN"/>
    <property type="match status" value="1"/>
</dbReference>
<dbReference type="InterPro" id="IPR053148">
    <property type="entry name" value="PD-DEXK-like_domain"/>
</dbReference>
<evidence type="ECO:0000313" key="3">
    <source>
        <dbReference type="Proteomes" id="UP000603545"/>
    </source>
</evidence>
<organism evidence="2 3">
    <name type="scientific">Candidatus Desulfaltia bathyphila</name>
    <dbReference type="NCBI Taxonomy" id="2841697"/>
    <lineage>
        <taxon>Bacteria</taxon>
        <taxon>Pseudomonadati</taxon>
        <taxon>Thermodesulfobacteriota</taxon>
        <taxon>Desulfobacteria</taxon>
        <taxon>Desulfobacterales</taxon>
        <taxon>Desulfobacterales incertae sedis</taxon>
        <taxon>Candidatus Desulfaltia</taxon>
    </lineage>
</organism>
<comment type="caution">
    <text evidence="2">The sequence shown here is derived from an EMBL/GenBank/DDBJ whole genome shotgun (WGS) entry which is preliminary data.</text>
</comment>
<gene>
    <name evidence="2" type="ORF">H8E80_01385</name>
</gene>
<sequence>MKSELVKDKSYIEFLSDLKKKIHLAQVKAALAVSAQMVFLYWEIGNSILRKQENEGWGAKVIERLSQDLRNAFPEIKGLSSRNLKYMRKFAETYPDVEFVQQVAAQIPWFHNCVLIDKVKSKKEREWYIQQTIQNGWSRNVLVHQIETNLYDRKEHLTHNFDVTLPKP</sequence>
<evidence type="ECO:0000259" key="1">
    <source>
        <dbReference type="Pfam" id="PF17761"/>
    </source>
</evidence>
<dbReference type="Proteomes" id="UP000603545">
    <property type="component" value="Unassembled WGS sequence"/>
</dbReference>